<evidence type="ECO:0000256" key="1">
    <source>
        <dbReference type="ARBA" id="ARBA00022485"/>
    </source>
</evidence>
<gene>
    <name evidence="6" type="ORF">ENR59_07335</name>
</gene>
<dbReference type="InterPro" id="IPR017896">
    <property type="entry name" value="4Fe4S_Fe-S-bd"/>
</dbReference>
<name>A0A7C4EK11_9BACT</name>
<protein>
    <submittedName>
        <fullName evidence="6">DUF362 domain-containing protein</fullName>
    </submittedName>
</protein>
<proteinExistence type="predicted"/>
<dbReference type="AlphaFoldDB" id="A0A7C4EK11"/>
<dbReference type="GO" id="GO:0046872">
    <property type="term" value="F:metal ion binding"/>
    <property type="evidence" value="ECO:0007669"/>
    <property type="project" value="UniProtKB-KW"/>
</dbReference>
<evidence type="ECO:0000313" key="6">
    <source>
        <dbReference type="EMBL" id="HGG92752.1"/>
    </source>
</evidence>
<organism evidence="6">
    <name type="scientific">Fundidesulfovibrio putealis</name>
    <dbReference type="NCBI Taxonomy" id="270496"/>
    <lineage>
        <taxon>Bacteria</taxon>
        <taxon>Pseudomonadati</taxon>
        <taxon>Thermodesulfobacteriota</taxon>
        <taxon>Desulfovibrionia</taxon>
        <taxon>Desulfovibrionales</taxon>
        <taxon>Desulfovibrionaceae</taxon>
        <taxon>Fundidesulfovibrio</taxon>
    </lineage>
</organism>
<dbReference type="PROSITE" id="PS00198">
    <property type="entry name" value="4FE4S_FER_1"/>
    <property type="match status" value="2"/>
</dbReference>
<evidence type="ECO:0000256" key="4">
    <source>
        <dbReference type="ARBA" id="ARBA00023014"/>
    </source>
</evidence>
<dbReference type="Pfam" id="PF04015">
    <property type="entry name" value="DUF362"/>
    <property type="match status" value="1"/>
</dbReference>
<sequence>MHKVLIHPADYQDCQEAVDRAFRLFPVPVTGRTVFVKPNVLRPARPEEAITTHPAILTAVLNALERMDPARIIVGDNPGLHGYGANEASFERSGLLAASGPHFRNIGQEARDVPFRQDYGGTVSVSRAVLDADVFISLPKFKTHGLTVITGGIKNSYGIIPGALKAAIHRTAGSPERFQEVVTDVFAIRPPDLVIMDAVLGMQGNGPASTELRWVGKVLASDNAVALDAVVARMMGVDPGSLAFLRRAKELGLGDYDESAIDIEGTLQVIEGYKVPVPAETQDKTGKLQELFAHRTSMRPTADPALCTGCGTCVEQCPVQALSLWENVAVVDAEKCIACFCCQEMCPEKAITLTARQ</sequence>
<keyword evidence="1" id="KW-0004">4Fe-4S</keyword>
<dbReference type="GO" id="GO:0051539">
    <property type="term" value="F:4 iron, 4 sulfur cluster binding"/>
    <property type="evidence" value="ECO:0007669"/>
    <property type="project" value="UniProtKB-KW"/>
</dbReference>
<feature type="domain" description="4Fe-4S ferredoxin-type" evidence="5">
    <location>
        <begin position="298"/>
        <end position="327"/>
    </location>
</feature>
<accession>A0A7C4EK11</accession>
<keyword evidence="3" id="KW-0408">Iron</keyword>
<dbReference type="InterPro" id="IPR007160">
    <property type="entry name" value="DUF362"/>
</dbReference>
<feature type="domain" description="4Fe-4S ferredoxin-type" evidence="5">
    <location>
        <begin position="329"/>
        <end position="356"/>
    </location>
</feature>
<dbReference type="Gene3D" id="3.30.70.20">
    <property type="match status" value="1"/>
</dbReference>
<evidence type="ECO:0000259" key="5">
    <source>
        <dbReference type="PROSITE" id="PS51379"/>
    </source>
</evidence>
<keyword evidence="2" id="KW-0479">Metal-binding</keyword>
<evidence type="ECO:0000256" key="3">
    <source>
        <dbReference type="ARBA" id="ARBA00023004"/>
    </source>
</evidence>
<reference evidence="6" key="1">
    <citation type="journal article" date="2020" name="mSystems">
        <title>Genome- and Community-Level Interaction Insights into Carbon Utilization and Element Cycling Functions of Hydrothermarchaeota in Hydrothermal Sediment.</title>
        <authorList>
            <person name="Zhou Z."/>
            <person name="Liu Y."/>
            <person name="Xu W."/>
            <person name="Pan J."/>
            <person name="Luo Z.H."/>
            <person name="Li M."/>
        </authorList>
    </citation>
    <scope>NUCLEOTIDE SEQUENCE [LARGE SCALE GENOMIC DNA]</scope>
    <source>
        <strain evidence="6">SpSt-413</strain>
    </source>
</reference>
<dbReference type="PANTHER" id="PTHR24960">
    <property type="entry name" value="PHOTOSYSTEM I IRON-SULFUR CENTER-RELATED"/>
    <property type="match status" value="1"/>
</dbReference>
<evidence type="ECO:0000256" key="2">
    <source>
        <dbReference type="ARBA" id="ARBA00022723"/>
    </source>
</evidence>
<dbReference type="PANTHER" id="PTHR24960:SF79">
    <property type="entry name" value="PHOTOSYSTEM I IRON-SULFUR CENTER"/>
    <property type="match status" value="1"/>
</dbReference>
<comment type="caution">
    <text evidence="6">The sequence shown here is derived from an EMBL/GenBank/DDBJ whole genome shotgun (WGS) entry which is preliminary data.</text>
</comment>
<dbReference type="PROSITE" id="PS51379">
    <property type="entry name" value="4FE4S_FER_2"/>
    <property type="match status" value="2"/>
</dbReference>
<dbReference type="InterPro" id="IPR050157">
    <property type="entry name" value="PSI_iron-sulfur_center"/>
</dbReference>
<dbReference type="Pfam" id="PF13237">
    <property type="entry name" value="Fer4_10"/>
    <property type="match status" value="1"/>
</dbReference>
<dbReference type="SUPFAM" id="SSF54862">
    <property type="entry name" value="4Fe-4S ferredoxins"/>
    <property type="match status" value="1"/>
</dbReference>
<dbReference type="InterPro" id="IPR017900">
    <property type="entry name" value="4Fe4S_Fe_S_CS"/>
</dbReference>
<keyword evidence="4" id="KW-0411">Iron-sulfur</keyword>
<dbReference type="EMBL" id="DSRP01000503">
    <property type="protein sequence ID" value="HGG92752.1"/>
    <property type="molecule type" value="Genomic_DNA"/>
</dbReference>